<gene>
    <name evidence="1" type="ORF">SAMN04488542_102269</name>
</gene>
<accession>A0A1G7G2W3</accession>
<evidence type="ECO:0000313" key="2">
    <source>
        <dbReference type="Proteomes" id="UP000198972"/>
    </source>
</evidence>
<protein>
    <submittedName>
        <fullName evidence="1">Uncharacterized protein</fullName>
    </submittedName>
</protein>
<dbReference type="STRING" id="670482.SAMN04488542_102269"/>
<proteinExistence type="predicted"/>
<dbReference type="OrthoDB" id="1679953at2"/>
<organism evidence="1 2">
    <name type="scientific">Fontibacillus panacisegetis</name>
    <dbReference type="NCBI Taxonomy" id="670482"/>
    <lineage>
        <taxon>Bacteria</taxon>
        <taxon>Bacillati</taxon>
        <taxon>Bacillota</taxon>
        <taxon>Bacilli</taxon>
        <taxon>Bacillales</taxon>
        <taxon>Paenibacillaceae</taxon>
        <taxon>Fontibacillus</taxon>
    </lineage>
</organism>
<evidence type="ECO:0000313" key="1">
    <source>
        <dbReference type="EMBL" id="SDE82405.1"/>
    </source>
</evidence>
<dbReference type="RefSeq" id="WP_091226833.1">
    <property type="nucleotide sequence ID" value="NZ_FNBG01000002.1"/>
</dbReference>
<sequence length="159" mass="17403">MSSLNEPTSVDDSWLAVVGAWTQEILGNEWSVYLSEWPGSYSTPAIMWRVSGMDLRQLGLSSYELEKQLSATAVGSTRNQEAAAVLKLAEALGAAVKIPLSTEDRRYLSISNPKVSLKNAATTETTDGQLTVTLTRRTGSYPAQEVSLMQSVHYKSNMR</sequence>
<name>A0A1G7G2W3_9BACL</name>
<reference evidence="1 2" key="1">
    <citation type="submission" date="2016-10" db="EMBL/GenBank/DDBJ databases">
        <authorList>
            <person name="de Groot N.N."/>
        </authorList>
    </citation>
    <scope>NUCLEOTIDE SEQUENCE [LARGE SCALE GENOMIC DNA]</scope>
    <source>
        <strain evidence="1 2">DSM 28129</strain>
    </source>
</reference>
<dbReference type="EMBL" id="FNBG01000002">
    <property type="protein sequence ID" value="SDE82405.1"/>
    <property type="molecule type" value="Genomic_DNA"/>
</dbReference>
<dbReference type="Proteomes" id="UP000198972">
    <property type="component" value="Unassembled WGS sequence"/>
</dbReference>
<dbReference type="AlphaFoldDB" id="A0A1G7G2W3"/>
<keyword evidence="2" id="KW-1185">Reference proteome</keyword>